<organism evidence="2 3">
    <name type="scientific">Heracleum sosnowskyi</name>
    <dbReference type="NCBI Taxonomy" id="360622"/>
    <lineage>
        <taxon>Eukaryota</taxon>
        <taxon>Viridiplantae</taxon>
        <taxon>Streptophyta</taxon>
        <taxon>Embryophyta</taxon>
        <taxon>Tracheophyta</taxon>
        <taxon>Spermatophyta</taxon>
        <taxon>Magnoliopsida</taxon>
        <taxon>eudicotyledons</taxon>
        <taxon>Gunneridae</taxon>
        <taxon>Pentapetalae</taxon>
        <taxon>asterids</taxon>
        <taxon>campanulids</taxon>
        <taxon>Apiales</taxon>
        <taxon>Apiaceae</taxon>
        <taxon>Apioideae</taxon>
        <taxon>apioid superclade</taxon>
        <taxon>Tordylieae</taxon>
        <taxon>Tordyliinae</taxon>
        <taxon>Heracleum</taxon>
    </lineage>
</organism>
<feature type="compositionally biased region" description="Polar residues" evidence="1">
    <location>
        <begin position="89"/>
        <end position="99"/>
    </location>
</feature>
<gene>
    <name evidence="2" type="ORF">POM88_026933</name>
</gene>
<dbReference type="EMBL" id="JAUIZM010000006">
    <property type="protein sequence ID" value="KAK1380189.1"/>
    <property type="molecule type" value="Genomic_DNA"/>
</dbReference>
<keyword evidence="3" id="KW-1185">Reference proteome</keyword>
<evidence type="ECO:0000313" key="2">
    <source>
        <dbReference type="EMBL" id="KAK1380189.1"/>
    </source>
</evidence>
<accession>A0AAD8I811</accession>
<name>A0AAD8I811_9APIA</name>
<evidence type="ECO:0000256" key="1">
    <source>
        <dbReference type="SAM" id="MobiDB-lite"/>
    </source>
</evidence>
<dbReference type="AlphaFoldDB" id="A0AAD8I811"/>
<evidence type="ECO:0000313" key="3">
    <source>
        <dbReference type="Proteomes" id="UP001237642"/>
    </source>
</evidence>
<reference evidence="2" key="1">
    <citation type="submission" date="2023-02" db="EMBL/GenBank/DDBJ databases">
        <title>Genome of toxic invasive species Heracleum sosnowskyi carries increased number of genes despite the absence of recent whole-genome duplications.</title>
        <authorList>
            <person name="Schelkunov M."/>
            <person name="Shtratnikova V."/>
            <person name="Makarenko M."/>
            <person name="Klepikova A."/>
            <person name="Omelchenko D."/>
            <person name="Novikova G."/>
            <person name="Obukhova E."/>
            <person name="Bogdanov V."/>
            <person name="Penin A."/>
            <person name="Logacheva M."/>
        </authorList>
    </citation>
    <scope>NUCLEOTIDE SEQUENCE</scope>
    <source>
        <strain evidence="2">Hsosn_3</strain>
        <tissue evidence="2">Leaf</tissue>
    </source>
</reference>
<proteinExistence type="predicted"/>
<comment type="caution">
    <text evidence="2">The sequence shown here is derived from an EMBL/GenBank/DDBJ whole genome shotgun (WGS) entry which is preliminary data.</text>
</comment>
<sequence length="146" mass="16723">MESSENADKAFQRHQGSDLEDPYALFTYYRPNFPRFTDEFHEKVNVINTCCCTTKIVIAYVKIKEKDDPTKIVIAYVKIKEKDDPRALENQTYEPSISDSGDDNEDYGSKDKSLEKSPENILLTVLDLDPNTSVAASTHRFLNYIT</sequence>
<dbReference type="Proteomes" id="UP001237642">
    <property type="component" value="Unassembled WGS sequence"/>
</dbReference>
<feature type="region of interest" description="Disordered" evidence="1">
    <location>
        <begin position="85"/>
        <end position="115"/>
    </location>
</feature>
<protein>
    <submittedName>
        <fullName evidence="2">Uncharacterized protein</fullName>
    </submittedName>
</protein>
<reference evidence="2" key="2">
    <citation type="submission" date="2023-05" db="EMBL/GenBank/DDBJ databases">
        <authorList>
            <person name="Schelkunov M.I."/>
        </authorList>
    </citation>
    <scope>NUCLEOTIDE SEQUENCE</scope>
    <source>
        <strain evidence="2">Hsosn_3</strain>
        <tissue evidence="2">Leaf</tissue>
    </source>
</reference>